<keyword evidence="2 3" id="KW-0238">DNA-binding</keyword>
<dbReference type="InterPro" id="IPR011659">
    <property type="entry name" value="WD40"/>
</dbReference>
<dbReference type="InterPro" id="IPR016032">
    <property type="entry name" value="Sig_transdc_resp-reg_C-effctor"/>
</dbReference>
<feature type="transmembrane region" description="Helical" evidence="4">
    <location>
        <begin position="157"/>
        <end position="176"/>
    </location>
</feature>
<reference evidence="6 7" key="1">
    <citation type="journal article" date="2019" name="Int. J. Syst. Evol. Microbiol.">
        <title>The Global Catalogue of Microorganisms (GCM) 10K type strain sequencing project: providing services to taxonomists for standard genome sequencing and annotation.</title>
        <authorList>
            <consortium name="The Broad Institute Genomics Platform"/>
            <consortium name="The Broad Institute Genome Sequencing Center for Infectious Disease"/>
            <person name="Wu L."/>
            <person name="Ma J."/>
        </authorList>
    </citation>
    <scope>NUCLEOTIDE SEQUENCE [LARGE SCALE GENOMIC DNA]</scope>
    <source>
        <strain evidence="6 7">JCM 15608</strain>
    </source>
</reference>
<comment type="caution">
    <text evidence="6">The sequence shown here is derived from an EMBL/GenBank/DDBJ whole genome shotgun (WGS) entry which is preliminary data.</text>
</comment>
<dbReference type="Gene3D" id="2.120.10.30">
    <property type="entry name" value="TolB, C-terminal domain"/>
    <property type="match status" value="3"/>
</dbReference>
<dbReference type="InterPro" id="IPR001867">
    <property type="entry name" value="OmpR/PhoB-type_DNA-bd"/>
</dbReference>
<evidence type="ECO:0000313" key="6">
    <source>
        <dbReference type="EMBL" id="GAA0810429.1"/>
    </source>
</evidence>
<evidence type="ECO:0000256" key="3">
    <source>
        <dbReference type="PROSITE-ProRule" id="PRU01091"/>
    </source>
</evidence>
<evidence type="ECO:0000256" key="4">
    <source>
        <dbReference type="SAM" id="Phobius"/>
    </source>
</evidence>
<evidence type="ECO:0000256" key="1">
    <source>
        <dbReference type="ARBA" id="ARBA00009820"/>
    </source>
</evidence>
<dbReference type="EMBL" id="BAAAFA010000001">
    <property type="protein sequence ID" value="GAA0810429.1"/>
    <property type="molecule type" value="Genomic_DNA"/>
</dbReference>
<dbReference type="Gene3D" id="1.10.10.10">
    <property type="entry name" value="Winged helix-like DNA-binding domain superfamily/Winged helix DNA-binding domain"/>
    <property type="match status" value="1"/>
</dbReference>
<keyword evidence="4" id="KW-0472">Membrane</keyword>
<dbReference type="Proteomes" id="UP001500021">
    <property type="component" value="Unassembled WGS sequence"/>
</dbReference>
<dbReference type="CDD" id="cd00383">
    <property type="entry name" value="trans_reg_C"/>
    <property type="match status" value="1"/>
</dbReference>
<dbReference type="PANTHER" id="PTHR36842">
    <property type="entry name" value="PROTEIN TOLB HOMOLOG"/>
    <property type="match status" value="1"/>
</dbReference>
<dbReference type="Pfam" id="PF00486">
    <property type="entry name" value="Trans_reg_C"/>
    <property type="match status" value="1"/>
</dbReference>
<accession>A0ABN1L2B5</accession>
<name>A0ABN1L2B5_9GAMM</name>
<sequence>MKPNRAFNLSNCYVNPTEFSIQLDQGEKQSLQPKFIDVLCYLAQHHPRIIPREELINNIWGENSVVGDKSLTNAIWHLRKSLAEIDQGNGVIETIRKAGYRLVIEPQWSTNVTTTAHSNITVSDDTLQNDPQLKREAEQETDGLLAKTLQYRINKQTITWVVLAAFIAVVIGYFLGKPSHDPAVVTQVTKHPGSELFPSPSPDGRYVVYSQVSNNQPTNLFMKDTLQPQLPAQQLTFDTAIERHSVWSNDGQYLYFARTAKAGENCKYIQLKVLSRQEKAIANCPNRVGYFYLDISPDDKTLAIHGFNGDAEKSGIYFLDLTKENAPLERFSCKKGCDYKDRDMAFSPDGKHLAISRRFNRYSENIYLINIKTKETQQLTFNEEDIVGITWSDQSKIIYATHKAGVRSGFIIDVDKNTFTELNLPGFSYPKFTKQGRKLFYQQRQEISSIASLSLKADIASSPFPVVLSSFSHHSPDYSPINKRFVYVSNESGFYELWSANTRGEERKQLTFLKKNISLPKWSHDGKSIAFLASSEDNKHENIYIYSLVTQKISVLNSPFDRHNRPSWSLDDNKIIAAVYNNNATDLYSITIADGAVERLTHDNARYGIMNSPTTLLYAKVKRGLWQVDLTDKTTPPVQIIDGKEFTGLYAWDYYNNGVYFNKELKEHHILMFHDTVSGKSRPLVKLPLNSFYRRDIINYVPDEDSLLYTKSSYPQANIKMLENSPLLQ</sequence>
<evidence type="ECO:0000313" key="7">
    <source>
        <dbReference type="Proteomes" id="UP001500021"/>
    </source>
</evidence>
<feature type="DNA-binding region" description="OmpR/PhoB-type" evidence="3">
    <location>
        <begin position="4"/>
        <end position="104"/>
    </location>
</feature>
<dbReference type="PANTHER" id="PTHR36842:SF1">
    <property type="entry name" value="PROTEIN TOLB"/>
    <property type="match status" value="1"/>
</dbReference>
<evidence type="ECO:0000256" key="2">
    <source>
        <dbReference type="ARBA" id="ARBA00023125"/>
    </source>
</evidence>
<dbReference type="SUPFAM" id="SSF82171">
    <property type="entry name" value="DPP6 N-terminal domain-like"/>
    <property type="match status" value="1"/>
</dbReference>
<protein>
    <submittedName>
        <fullName evidence="6">Winged helix-turn-helix domain-containing protein</fullName>
    </submittedName>
</protein>
<gene>
    <name evidence="6" type="ORF">GCM10009111_01310</name>
</gene>
<keyword evidence="7" id="KW-1185">Reference proteome</keyword>
<dbReference type="SUPFAM" id="SSF46894">
    <property type="entry name" value="C-terminal effector domain of the bipartite response regulators"/>
    <property type="match status" value="1"/>
</dbReference>
<dbReference type="PROSITE" id="PS51755">
    <property type="entry name" value="OMPR_PHOB"/>
    <property type="match status" value="1"/>
</dbReference>
<keyword evidence="4" id="KW-1133">Transmembrane helix</keyword>
<dbReference type="SMART" id="SM00862">
    <property type="entry name" value="Trans_reg_C"/>
    <property type="match status" value="1"/>
</dbReference>
<feature type="domain" description="OmpR/PhoB-type" evidence="5">
    <location>
        <begin position="4"/>
        <end position="104"/>
    </location>
</feature>
<dbReference type="InterPro" id="IPR036388">
    <property type="entry name" value="WH-like_DNA-bd_sf"/>
</dbReference>
<keyword evidence="4" id="KW-0812">Transmembrane</keyword>
<dbReference type="InterPro" id="IPR011042">
    <property type="entry name" value="6-blade_b-propeller_TolB-like"/>
</dbReference>
<comment type="similarity">
    <text evidence="1">Belongs to the TolB family.</text>
</comment>
<dbReference type="RefSeq" id="WP_343813718.1">
    <property type="nucleotide sequence ID" value="NZ_BAAAFA010000001.1"/>
</dbReference>
<proteinExistence type="inferred from homology"/>
<organism evidence="6 7">
    <name type="scientific">Colwellia asteriadis</name>
    <dbReference type="NCBI Taxonomy" id="517723"/>
    <lineage>
        <taxon>Bacteria</taxon>
        <taxon>Pseudomonadati</taxon>
        <taxon>Pseudomonadota</taxon>
        <taxon>Gammaproteobacteria</taxon>
        <taxon>Alteromonadales</taxon>
        <taxon>Colwelliaceae</taxon>
        <taxon>Colwellia</taxon>
    </lineage>
</organism>
<evidence type="ECO:0000259" key="5">
    <source>
        <dbReference type="PROSITE" id="PS51755"/>
    </source>
</evidence>
<dbReference type="Pfam" id="PF07676">
    <property type="entry name" value="PD40"/>
    <property type="match status" value="2"/>
</dbReference>